<dbReference type="Gene3D" id="3.40.930.10">
    <property type="entry name" value="Mannitol-specific EII, Chain A"/>
    <property type="match status" value="1"/>
</dbReference>
<evidence type="ECO:0000259" key="8">
    <source>
        <dbReference type="PROSITE" id="PS51372"/>
    </source>
</evidence>
<dbReference type="CDD" id="cd05568">
    <property type="entry name" value="PTS_IIB_bgl_like"/>
    <property type="match status" value="1"/>
</dbReference>
<organism evidence="9 10">
    <name type="scientific">Streptococcus caledonicus</name>
    <dbReference type="NCBI Taxonomy" id="2614158"/>
    <lineage>
        <taxon>Bacteria</taxon>
        <taxon>Bacillati</taxon>
        <taxon>Bacillota</taxon>
        <taxon>Bacilli</taxon>
        <taxon>Lactobacillales</taxon>
        <taxon>Streptococcaceae</taxon>
        <taxon>Streptococcus</taxon>
    </lineage>
</organism>
<accession>A0ABW0UEJ3</accession>
<feature type="domain" description="PRD" evidence="8">
    <location>
        <begin position="186"/>
        <end position="290"/>
    </location>
</feature>
<dbReference type="Proteomes" id="UP001596110">
    <property type="component" value="Unassembled WGS sequence"/>
</dbReference>
<dbReference type="Pfam" id="PF05043">
    <property type="entry name" value="Mga"/>
    <property type="match status" value="1"/>
</dbReference>
<evidence type="ECO:0000259" key="7">
    <source>
        <dbReference type="PROSITE" id="PS51099"/>
    </source>
</evidence>
<protein>
    <submittedName>
        <fullName evidence="9">BglG family transcription antiterminator</fullName>
    </submittedName>
</protein>
<dbReference type="Pfam" id="PF00359">
    <property type="entry name" value="PTS_EIIA_2"/>
    <property type="match status" value="1"/>
</dbReference>
<dbReference type="InterPro" id="IPR036388">
    <property type="entry name" value="WH-like_DNA-bd_sf"/>
</dbReference>
<sequence>MPKIESKLLDIFLENQGVFLTSRVLANAISSSDKTTRKYIGLLNDELQRNGAIIHSKQGNGYKFELTDQILFERYLANQKSKRYQMNDIQHLVSPEDREKYILNQLLLNNAQLTSSTLSQELFLSRTSVSTLLNDIKTKLATYHLSLEISRKKIGISGTETDIRHFIKEYFFSETFTKPVFSLFEQEILNKSDLTEIISIVIDECRNAKLAVSDFIVHNLVIHISLMIKRLRLGNEITYSGKLGSRSQLKEYSVAHQIAEQLQNYFCLELPTYEIDFIYLHLIGTRGAEESSETNLRDSIVGTLENLGRGLDVDLSTDEHLITNIQSHIRGLLVRLKNNVQLENPIKESILAKYRLVVLSIAESFRKIEELSQYDISIDEWVYLSLHILATLEKQQSSQKINALLVCATGVGSARFLKNRIENLFKDRIVVEDVKSYFDLAELDLSSVDVIISSVDLSNLILLKPVIQVNILLETVDIKRIETFLNQSAHFEDIVTRATEPSKPSCLFKEEQFIYFDQILSKEAILEKLLDCLSPRLTHAALTEFKQQLVLRENLGAIVFNDKIAVPHPAKAITDEEQVVIGISKYPILWDDEHKTVQIVFLISPSKFRNEQLKQLSPIIATFANNVEAQQQLLQTPTFENFLNLI</sequence>
<keyword evidence="3" id="KW-0805">Transcription regulation</keyword>
<dbReference type="SUPFAM" id="SSF63520">
    <property type="entry name" value="PTS-regulatory domain, PRD"/>
    <property type="match status" value="2"/>
</dbReference>
<dbReference type="InterPro" id="IPR050661">
    <property type="entry name" value="BglG_antiterminators"/>
</dbReference>
<evidence type="ECO:0000313" key="9">
    <source>
        <dbReference type="EMBL" id="MFC5631325.1"/>
    </source>
</evidence>
<dbReference type="Gene3D" id="1.10.10.10">
    <property type="entry name" value="Winged helix-like DNA-binding domain superfamily/Winged helix DNA-binding domain"/>
    <property type="match status" value="1"/>
</dbReference>
<keyword evidence="1" id="KW-0808">Transferase</keyword>
<evidence type="ECO:0000259" key="6">
    <source>
        <dbReference type="PROSITE" id="PS51094"/>
    </source>
</evidence>
<proteinExistence type="predicted"/>
<dbReference type="InterPro" id="IPR002178">
    <property type="entry name" value="PTS_EIIA_type-2_dom"/>
</dbReference>
<dbReference type="InterPro" id="IPR013011">
    <property type="entry name" value="PTS_EIIB_2"/>
</dbReference>
<dbReference type="InterPro" id="IPR003501">
    <property type="entry name" value="PTS_EIIB_2/3"/>
</dbReference>
<dbReference type="SUPFAM" id="SSF55804">
    <property type="entry name" value="Phoshotransferase/anion transport protein"/>
    <property type="match status" value="1"/>
</dbReference>
<evidence type="ECO:0000256" key="5">
    <source>
        <dbReference type="ARBA" id="ARBA00023163"/>
    </source>
</evidence>
<feature type="domain" description="PRD" evidence="8">
    <location>
        <begin position="291"/>
        <end position="398"/>
    </location>
</feature>
<dbReference type="Pfam" id="PF00874">
    <property type="entry name" value="PRD"/>
    <property type="match status" value="2"/>
</dbReference>
<dbReference type="Gene3D" id="3.40.50.2300">
    <property type="match status" value="1"/>
</dbReference>
<dbReference type="InterPro" id="IPR016152">
    <property type="entry name" value="PTrfase/Anion_transptr"/>
</dbReference>
<name>A0ABW0UEJ3_9STRE</name>
<dbReference type="InterPro" id="IPR036095">
    <property type="entry name" value="PTS_EIIB-like_sf"/>
</dbReference>
<evidence type="ECO:0000256" key="4">
    <source>
        <dbReference type="ARBA" id="ARBA00023159"/>
    </source>
</evidence>
<dbReference type="EMBL" id="JBHSOJ010000016">
    <property type="protein sequence ID" value="MFC5631325.1"/>
    <property type="molecule type" value="Genomic_DNA"/>
</dbReference>
<keyword evidence="10" id="KW-1185">Reference proteome</keyword>
<feature type="domain" description="PTS EIIA type-2" evidence="6">
    <location>
        <begin position="506"/>
        <end position="646"/>
    </location>
</feature>
<evidence type="ECO:0000256" key="1">
    <source>
        <dbReference type="ARBA" id="ARBA00022679"/>
    </source>
</evidence>
<feature type="domain" description="PTS EIIB type-2" evidence="7">
    <location>
        <begin position="401"/>
        <end position="493"/>
    </location>
</feature>
<dbReference type="PROSITE" id="PS51099">
    <property type="entry name" value="PTS_EIIB_TYPE_2"/>
    <property type="match status" value="1"/>
</dbReference>
<dbReference type="InterPro" id="IPR011608">
    <property type="entry name" value="PRD"/>
</dbReference>
<dbReference type="PROSITE" id="PS51094">
    <property type="entry name" value="PTS_EIIA_TYPE_2"/>
    <property type="match status" value="1"/>
</dbReference>
<dbReference type="Gene3D" id="1.10.1790.10">
    <property type="entry name" value="PRD domain"/>
    <property type="match status" value="2"/>
</dbReference>
<evidence type="ECO:0000256" key="3">
    <source>
        <dbReference type="ARBA" id="ARBA00023015"/>
    </source>
</evidence>
<evidence type="ECO:0000256" key="2">
    <source>
        <dbReference type="ARBA" id="ARBA00022737"/>
    </source>
</evidence>
<keyword evidence="2" id="KW-0677">Repeat</keyword>
<dbReference type="InterPro" id="IPR007737">
    <property type="entry name" value="Mga_HTH"/>
</dbReference>
<dbReference type="InterPro" id="IPR036634">
    <property type="entry name" value="PRD_sf"/>
</dbReference>
<comment type="caution">
    <text evidence="9">The sequence shown here is derived from an EMBL/GenBank/DDBJ whole genome shotgun (WGS) entry which is preliminary data.</text>
</comment>
<dbReference type="PANTHER" id="PTHR30185">
    <property type="entry name" value="CRYPTIC BETA-GLUCOSIDE BGL OPERON ANTITERMINATOR"/>
    <property type="match status" value="1"/>
</dbReference>
<gene>
    <name evidence="9" type="ORF">ACFPQ3_06985</name>
</gene>
<dbReference type="SUPFAM" id="SSF52794">
    <property type="entry name" value="PTS system IIB component-like"/>
    <property type="match status" value="1"/>
</dbReference>
<evidence type="ECO:0000313" key="10">
    <source>
        <dbReference type="Proteomes" id="UP001596110"/>
    </source>
</evidence>
<dbReference type="PANTHER" id="PTHR30185:SF18">
    <property type="entry name" value="TRANSCRIPTIONAL REGULATOR MTLR"/>
    <property type="match status" value="1"/>
</dbReference>
<dbReference type="Pfam" id="PF02302">
    <property type="entry name" value="PTS_IIB"/>
    <property type="match status" value="1"/>
</dbReference>
<reference evidence="10" key="1">
    <citation type="journal article" date="2019" name="Int. J. Syst. Evol. Microbiol.">
        <title>The Global Catalogue of Microorganisms (GCM) 10K type strain sequencing project: providing services to taxonomists for standard genome sequencing and annotation.</title>
        <authorList>
            <consortium name="The Broad Institute Genomics Platform"/>
            <consortium name="The Broad Institute Genome Sequencing Center for Infectious Disease"/>
            <person name="Wu L."/>
            <person name="Ma J."/>
        </authorList>
    </citation>
    <scope>NUCLEOTIDE SEQUENCE [LARGE SCALE GENOMIC DNA]</scope>
    <source>
        <strain evidence="10">DT43</strain>
    </source>
</reference>
<keyword evidence="4" id="KW-0010">Activator</keyword>
<keyword evidence="5" id="KW-0804">Transcription</keyword>
<dbReference type="PROSITE" id="PS51372">
    <property type="entry name" value="PRD_2"/>
    <property type="match status" value="2"/>
</dbReference>
<dbReference type="RefSeq" id="WP_156805188.1">
    <property type="nucleotide sequence ID" value="NZ_JBHSOJ010000016.1"/>
</dbReference>